<dbReference type="AlphaFoldDB" id="A0A1L7LLN8"/>
<gene>
    <name evidence="4" type="ORF">SRT_18620</name>
</gene>
<dbReference type="GO" id="GO:0016226">
    <property type="term" value="P:iron-sulfur cluster assembly"/>
    <property type="evidence" value="ECO:0007669"/>
    <property type="project" value="InterPro"/>
</dbReference>
<evidence type="ECO:0000259" key="2">
    <source>
        <dbReference type="Pfam" id="PF01458"/>
    </source>
</evidence>
<dbReference type="Pfam" id="PF01458">
    <property type="entry name" value="SUFBD_core"/>
    <property type="match status" value="1"/>
</dbReference>
<dbReference type="InterPro" id="IPR000825">
    <property type="entry name" value="SUF_FeS_clus_asmbl_SufBD_core"/>
</dbReference>
<dbReference type="PANTHER" id="PTHR43575">
    <property type="entry name" value="PROTEIN ABCI7, CHLOROPLASTIC"/>
    <property type="match status" value="1"/>
</dbReference>
<dbReference type="PANTHER" id="PTHR43575:SF1">
    <property type="entry name" value="PROTEIN ABCI7, CHLOROPLASTIC"/>
    <property type="match status" value="1"/>
</dbReference>
<dbReference type="NCBIfam" id="TIGR01981">
    <property type="entry name" value="sufD"/>
    <property type="match status" value="1"/>
</dbReference>
<dbReference type="InterPro" id="IPR045595">
    <property type="entry name" value="SufBD_N"/>
</dbReference>
<dbReference type="InterPro" id="IPR037284">
    <property type="entry name" value="SUF_FeS_clus_asmbl_SufBD_sf"/>
</dbReference>
<evidence type="ECO:0000256" key="1">
    <source>
        <dbReference type="ARBA" id="ARBA00043967"/>
    </source>
</evidence>
<keyword evidence="5" id="KW-1185">Reference proteome</keyword>
<evidence type="ECO:0000313" key="4">
    <source>
        <dbReference type="EMBL" id="BAQ25123.1"/>
    </source>
</evidence>
<evidence type="ECO:0000313" key="5">
    <source>
        <dbReference type="Proteomes" id="UP000217758"/>
    </source>
</evidence>
<dbReference type="SUPFAM" id="SSF101960">
    <property type="entry name" value="Stabilizer of iron transporter SufD"/>
    <property type="match status" value="1"/>
</dbReference>
<feature type="domain" description="SUF system FeS cluster assembly SufBD N-terminal" evidence="3">
    <location>
        <begin position="85"/>
        <end position="152"/>
    </location>
</feature>
<evidence type="ECO:0000259" key="3">
    <source>
        <dbReference type="Pfam" id="PF19295"/>
    </source>
</evidence>
<organism evidence="4 5">
    <name type="scientific">Streptococcus troglodytae</name>
    <dbReference type="NCBI Taxonomy" id="1111760"/>
    <lineage>
        <taxon>Bacteria</taxon>
        <taxon>Bacillati</taxon>
        <taxon>Bacillota</taxon>
        <taxon>Bacilli</taxon>
        <taxon>Lactobacillales</taxon>
        <taxon>Streptococcaceae</taxon>
        <taxon>Streptococcus</taxon>
    </lineage>
</organism>
<comment type="similarity">
    <text evidence="1">Belongs to the iron-sulfur cluster assembly SufBD family.</text>
</comment>
<name>A0A1L7LLN8_9STRE</name>
<proteinExistence type="inferred from homology"/>
<dbReference type="InterPro" id="IPR011542">
    <property type="entry name" value="SUF_FeS_clus_asmbl_SufD"/>
</dbReference>
<dbReference type="EMBL" id="AP014612">
    <property type="protein sequence ID" value="BAQ25123.1"/>
    <property type="molecule type" value="Genomic_DNA"/>
</dbReference>
<feature type="domain" description="SUF system FeS cluster assembly SufBD core" evidence="2">
    <location>
        <begin position="162"/>
        <end position="392"/>
    </location>
</feature>
<dbReference type="Proteomes" id="UP000217758">
    <property type="component" value="Chromosome"/>
</dbReference>
<dbReference type="InterPro" id="IPR055346">
    <property type="entry name" value="Fe-S_cluster_assembly_SufBD"/>
</dbReference>
<dbReference type="KEGG" id="strg:SRT_18620"/>
<protein>
    <submittedName>
        <fullName evidence="4">ABC transporter membrane protein</fullName>
    </submittedName>
</protein>
<accession>A0A1L7LLN8</accession>
<dbReference type="Pfam" id="PF19295">
    <property type="entry name" value="SufBD_N"/>
    <property type="match status" value="1"/>
</dbReference>
<dbReference type="RefSeq" id="WP_128833861.1">
    <property type="nucleotide sequence ID" value="NZ_AP014612.1"/>
</dbReference>
<reference evidence="4 5" key="1">
    <citation type="journal article" date="2016" name="Microbiol. Immunol.">
        <title>Complete genome sequence of Streptococcus troglodytae TKU31 isolated from the oral cavity of a chimpanzee (Pan troglodytes).</title>
        <authorList>
            <person name="Okamoto M."/>
            <person name="Naito M."/>
            <person name="Miyanohara M."/>
            <person name="Imai S."/>
            <person name="Nomura Y."/>
            <person name="Saito W."/>
            <person name="Momoi Y."/>
            <person name="Takada K."/>
            <person name="Miyabe-Nishiwaki T."/>
            <person name="Tomonaga M."/>
            <person name="Hanada N."/>
        </authorList>
    </citation>
    <scope>NUCLEOTIDE SEQUENCE [LARGE SCALE GENOMIC DNA]</scope>
    <source>
        <strain evidence="5">TKU 31</strain>
    </source>
</reference>
<sequence length="420" mass="46075">MTKESILTFSQSKAEPAWLQEKRLAAFDKIDDLELPRIERVKFKRWNLGDGTIAESPISANVPDFTSFGENPKLVQIGTQTVLESLPAKLVEQGVVFADFYSALEEIPQVIEKHFATALKFDEDKLSAYHTAYFNSGAVLYVPDNVEIDLPLEGIFLQDSTSDVPLNKHILIIAGRHAKVNYLERFETIGDSDVKATANIAVEVLAQAGSQVKFAAIDRLGNNITTYISRRGRLDNDASIDWALGVMNEGNVIADFDSDLIGNGSHAELKVVAASSGRQIQGIDTRVTNYGNNSIGHILQHGVILERGTLTFNGIGHIIKGAKGADAQQESRVLMLSDKARSDANPILLIDENEVTAGHAASIGQVDPEDMYYLMSRGIDKETAERLVIRGFLGTVITEIPVKAVRDEMIAVLDEKLDKR</sequence>